<gene>
    <name evidence="1" type="ORF">JRA39_002694</name>
</gene>
<protein>
    <submittedName>
        <fullName evidence="1">Uncharacterized protein</fullName>
    </submittedName>
</protein>
<organism evidence="1">
    <name type="scientific">Providencia stuartii</name>
    <dbReference type="NCBI Taxonomy" id="588"/>
    <lineage>
        <taxon>Bacteria</taxon>
        <taxon>Pseudomonadati</taxon>
        <taxon>Pseudomonadota</taxon>
        <taxon>Gammaproteobacteria</taxon>
        <taxon>Enterobacterales</taxon>
        <taxon>Morganellaceae</taxon>
        <taxon>Providencia</taxon>
    </lineage>
</organism>
<dbReference type="EMBL" id="AAZDVE040000021">
    <property type="protein sequence ID" value="EMP9433621.1"/>
    <property type="molecule type" value="Genomic_DNA"/>
</dbReference>
<comment type="caution">
    <text evidence="1">The sequence shown here is derived from an EMBL/GenBank/DDBJ whole genome shotgun (WGS) entry which is preliminary data.</text>
</comment>
<sequence length="317" mass="35912">MSVLNYVEDRFGISSRKKLEKISTGGSSNAKGNKYEEYFAVTKICSAVSNAMKDNSFDNYVVSSQEVAFVDDLCYLIKDIQQKTNYQAKNSSGSAASWTDEIKERCEKQKDIDIEYHRVKESKNVLLVSSQSKCESNQGKIPVNMRSFCSCEYFPYCESSIPLILEHQELRMNLEAMCADNNIQTLDTAFRYLYSVWGTRDEQEICSVGDIIEEAKKISKPNVFGGLIPSLCLPQWLNEKCATFQNCQASIKSGKINISYNGLEVMVENLPMQLDHKLKVEIEKTTTPNSFMSLLMNLQSKILCENMQPEQLEGEEG</sequence>
<accession>A0AAI9MXQ4</accession>
<reference evidence="1" key="1">
    <citation type="submission" date="2024-02" db="EMBL/GenBank/DDBJ databases">
        <authorList>
            <consortium name="Clinical and Environmental Microbiology Branch: Whole genome sequencing antimicrobial resistance pathogens in the healthcare setting"/>
        </authorList>
    </citation>
    <scope>NUCLEOTIDE SEQUENCE</scope>
    <source>
        <strain evidence="1">2020GO-00142</strain>
    </source>
</reference>
<evidence type="ECO:0000313" key="1">
    <source>
        <dbReference type="EMBL" id="EMP9433621.1"/>
    </source>
</evidence>
<name>A0AAI9MXQ4_PROST</name>
<dbReference type="AlphaFoldDB" id="A0AAI9MXQ4"/>
<proteinExistence type="predicted"/>